<proteinExistence type="predicted"/>
<gene>
    <name evidence="2" type="ORF">HID58_035219</name>
</gene>
<feature type="compositionally biased region" description="Basic and acidic residues" evidence="1">
    <location>
        <begin position="302"/>
        <end position="326"/>
    </location>
</feature>
<feature type="compositionally biased region" description="Low complexity" evidence="1">
    <location>
        <begin position="288"/>
        <end position="301"/>
    </location>
</feature>
<keyword evidence="3" id="KW-1185">Reference proteome</keyword>
<name>A0ABQ8C4M5_BRANA</name>
<evidence type="ECO:0000313" key="3">
    <source>
        <dbReference type="Proteomes" id="UP000824890"/>
    </source>
</evidence>
<evidence type="ECO:0000256" key="1">
    <source>
        <dbReference type="SAM" id="MobiDB-lite"/>
    </source>
</evidence>
<feature type="compositionally biased region" description="Basic and acidic residues" evidence="1">
    <location>
        <begin position="177"/>
        <end position="191"/>
    </location>
</feature>
<sequence>SIPEDDIICYLHQPSQRLRRELPREEVIQTRIRSPQRANQPRRHLVRPVRVRMTTNTPSPINTCESKTTTPFRILKRQQRRKIMLFGVTRSIVHARQPKLPPQLPLPDHHQRVTPRHNEELRPHAEVPVRNLRHHRVESTRGVTFREERLVGEDLNEALVMRLWSERRRGGCGCKRRSGEGRSAARRERSRGSSRMARAINRRSAEIREGEARAVFLAGMNLALIVEERRVEIREDGSAWICSCPWKKRSQRGRKVRSELVRKRNAIFGGGVCETEMRRRLLEETAARWKSFRSSSSSAGERMSRREEERKKRKERSERERKRERE</sequence>
<feature type="region of interest" description="Disordered" evidence="1">
    <location>
        <begin position="288"/>
        <end position="326"/>
    </location>
</feature>
<reference evidence="2 3" key="1">
    <citation type="submission" date="2021-05" db="EMBL/GenBank/DDBJ databases">
        <title>Genome Assembly of Synthetic Allotetraploid Brassica napus Reveals Homoeologous Exchanges between Subgenomes.</title>
        <authorList>
            <person name="Davis J.T."/>
        </authorList>
    </citation>
    <scope>NUCLEOTIDE SEQUENCE [LARGE SCALE GENOMIC DNA]</scope>
    <source>
        <strain evidence="3">cv. Da-Ae</strain>
        <tissue evidence="2">Seedling</tissue>
    </source>
</reference>
<dbReference type="Proteomes" id="UP000824890">
    <property type="component" value="Unassembled WGS sequence"/>
</dbReference>
<comment type="caution">
    <text evidence="2">The sequence shown here is derived from an EMBL/GenBank/DDBJ whole genome shotgun (WGS) entry which is preliminary data.</text>
</comment>
<protein>
    <submittedName>
        <fullName evidence="2">Uncharacterized protein</fullName>
    </submittedName>
</protein>
<accession>A0ABQ8C4M5</accession>
<feature type="region of interest" description="Disordered" evidence="1">
    <location>
        <begin position="172"/>
        <end position="197"/>
    </location>
</feature>
<evidence type="ECO:0000313" key="2">
    <source>
        <dbReference type="EMBL" id="KAH0911898.1"/>
    </source>
</evidence>
<dbReference type="EMBL" id="JAGKQM010000009">
    <property type="protein sequence ID" value="KAH0911898.1"/>
    <property type="molecule type" value="Genomic_DNA"/>
</dbReference>
<organism evidence="2 3">
    <name type="scientific">Brassica napus</name>
    <name type="common">Rape</name>
    <dbReference type="NCBI Taxonomy" id="3708"/>
    <lineage>
        <taxon>Eukaryota</taxon>
        <taxon>Viridiplantae</taxon>
        <taxon>Streptophyta</taxon>
        <taxon>Embryophyta</taxon>
        <taxon>Tracheophyta</taxon>
        <taxon>Spermatophyta</taxon>
        <taxon>Magnoliopsida</taxon>
        <taxon>eudicotyledons</taxon>
        <taxon>Gunneridae</taxon>
        <taxon>Pentapetalae</taxon>
        <taxon>rosids</taxon>
        <taxon>malvids</taxon>
        <taxon>Brassicales</taxon>
        <taxon>Brassicaceae</taxon>
        <taxon>Brassiceae</taxon>
        <taxon>Brassica</taxon>
    </lineage>
</organism>
<feature type="non-terminal residue" evidence="2">
    <location>
        <position position="1"/>
    </location>
</feature>